<accession>A0A101MKW4</accession>
<dbReference type="Proteomes" id="UP000055045">
    <property type="component" value="Unassembled WGS sequence"/>
</dbReference>
<protein>
    <submittedName>
        <fullName evidence="1">Uncharacterized protein</fullName>
    </submittedName>
</protein>
<reference evidence="1 2" key="1">
    <citation type="submission" date="2015-10" db="EMBL/GenBank/DDBJ databases">
        <title>Genome sequencing of Penicillium freii.</title>
        <authorList>
            <person name="Nguyen H.D."/>
            <person name="Visagie C.M."/>
            <person name="Seifert K.A."/>
        </authorList>
    </citation>
    <scope>NUCLEOTIDE SEQUENCE [LARGE SCALE GENOMIC DNA]</scope>
    <source>
        <strain evidence="1 2">DAOM 242723</strain>
    </source>
</reference>
<name>A0A101MKW4_PENFR</name>
<evidence type="ECO:0000313" key="1">
    <source>
        <dbReference type="EMBL" id="KUM62374.1"/>
    </source>
</evidence>
<dbReference type="AlphaFoldDB" id="A0A101MKW4"/>
<comment type="caution">
    <text evidence="1">The sequence shown here is derived from an EMBL/GenBank/DDBJ whole genome shotgun (WGS) entry which is preliminary data.</text>
</comment>
<evidence type="ECO:0000313" key="2">
    <source>
        <dbReference type="Proteomes" id="UP000055045"/>
    </source>
</evidence>
<sequence length="73" mass="7998">MLWPTLARGVKRAKTRAYGETIRVEVLILPVMSTGSRLTCDPLGNRTSGHCISPRLVCLSSWSLEVRAISATN</sequence>
<proteinExistence type="predicted"/>
<organism evidence="1 2">
    <name type="scientific">Penicillium freii</name>
    <dbReference type="NCBI Taxonomy" id="48697"/>
    <lineage>
        <taxon>Eukaryota</taxon>
        <taxon>Fungi</taxon>
        <taxon>Dikarya</taxon>
        <taxon>Ascomycota</taxon>
        <taxon>Pezizomycotina</taxon>
        <taxon>Eurotiomycetes</taxon>
        <taxon>Eurotiomycetidae</taxon>
        <taxon>Eurotiales</taxon>
        <taxon>Aspergillaceae</taxon>
        <taxon>Penicillium</taxon>
    </lineage>
</organism>
<gene>
    <name evidence="1" type="ORF">ACN42_g4717</name>
</gene>
<dbReference type="EMBL" id="LLXE01000102">
    <property type="protein sequence ID" value="KUM62374.1"/>
    <property type="molecule type" value="Genomic_DNA"/>
</dbReference>
<keyword evidence="2" id="KW-1185">Reference proteome</keyword>